<dbReference type="Proteomes" id="UP001589865">
    <property type="component" value="Unassembled WGS sequence"/>
</dbReference>
<evidence type="ECO:0000256" key="1">
    <source>
        <dbReference type="SAM" id="MobiDB-lite"/>
    </source>
</evidence>
<feature type="compositionally biased region" description="Low complexity" evidence="1">
    <location>
        <begin position="53"/>
        <end position="68"/>
    </location>
</feature>
<feature type="region of interest" description="Disordered" evidence="1">
    <location>
        <begin position="53"/>
        <end position="125"/>
    </location>
</feature>
<dbReference type="InterPro" id="IPR043129">
    <property type="entry name" value="ATPase_NBD"/>
</dbReference>
<comment type="caution">
    <text evidence="3">The sequence shown here is derived from an EMBL/GenBank/DDBJ whole genome shotgun (WGS) entry which is preliminary data.</text>
</comment>
<dbReference type="Pfam" id="PF00814">
    <property type="entry name" value="TsaD"/>
    <property type="match status" value="1"/>
</dbReference>
<protein>
    <submittedName>
        <fullName evidence="3">tRNA (Adenosine(37)-N6)-threonylcarbamoyltransferase complex dimerization subunit type 1 TsaB</fullName>
        <ecNumber evidence="3">2.3.1.234</ecNumber>
    </submittedName>
</protein>
<dbReference type="Gene3D" id="3.30.420.40">
    <property type="match status" value="1"/>
</dbReference>
<dbReference type="EMBL" id="JBHLUN010000017">
    <property type="protein sequence ID" value="MFC0410659.1"/>
    <property type="molecule type" value="Genomic_DNA"/>
</dbReference>
<organism evidence="3 4">
    <name type="scientific">Roseomonas elaeocarpi</name>
    <dbReference type="NCBI Taxonomy" id="907779"/>
    <lineage>
        <taxon>Bacteria</taxon>
        <taxon>Pseudomonadati</taxon>
        <taxon>Pseudomonadota</taxon>
        <taxon>Alphaproteobacteria</taxon>
        <taxon>Acetobacterales</taxon>
        <taxon>Roseomonadaceae</taxon>
        <taxon>Roseomonas</taxon>
    </lineage>
</organism>
<keyword evidence="3" id="KW-0808">Transferase</keyword>
<keyword evidence="4" id="KW-1185">Reference proteome</keyword>
<proteinExistence type="predicted"/>
<dbReference type="SUPFAM" id="SSF53067">
    <property type="entry name" value="Actin-like ATPase domain"/>
    <property type="match status" value="1"/>
</dbReference>
<dbReference type="GO" id="GO:0061711">
    <property type="term" value="F:tRNA N(6)-L-threonylcarbamoyladenine synthase activity"/>
    <property type="evidence" value="ECO:0007669"/>
    <property type="project" value="UniProtKB-EC"/>
</dbReference>
<name>A0ABV6JY56_9PROT</name>
<sequence>MRILALDGALARCSAAVWQDGTVLAEAMQDGARGHAAVLPALARDVLRRALPPASLPAAPSPATASSPAAPPPGAPTSDASSPGAPTSDASSPGASSPGVSPAGPAAAARPPEPGADAPSTRPDAVAVTVGPGGFTGLRAAIALAQGFAAGWGVPCIGVTVGEALLAALAAAGEPPLPSWVAVDTKRGRVALERPNEAPAVFALDDLPPAPASLLVLGDAAPLLREALAARGAAVTLGPALPEAAAVAAVAARRLRGELPPIEATEPLYLEPPAVRGG</sequence>
<reference evidence="3 4" key="1">
    <citation type="submission" date="2024-09" db="EMBL/GenBank/DDBJ databases">
        <authorList>
            <person name="Sun Q."/>
            <person name="Mori K."/>
        </authorList>
    </citation>
    <scope>NUCLEOTIDE SEQUENCE [LARGE SCALE GENOMIC DNA]</scope>
    <source>
        <strain evidence="3 4">TBRC 5777</strain>
    </source>
</reference>
<dbReference type="RefSeq" id="WP_377046415.1">
    <property type="nucleotide sequence ID" value="NZ_JBHLUN010000017.1"/>
</dbReference>
<feature type="compositionally biased region" description="Low complexity" evidence="1">
    <location>
        <begin position="76"/>
        <end position="119"/>
    </location>
</feature>
<evidence type="ECO:0000259" key="2">
    <source>
        <dbReference type="Pfam" id="PF00814"/>
    </source>
</evidence>
<dbReference type="NCBIfam" id="TIGR03725">
    <property type="entry name" value="T6A_YeaZ"/>
    <property type="match status" value="1"/>
</dbReference>
<evidence type="ECO:0000313" key="4">
    <source>
        <dbReference type="Proteomes" id="UP001589865"/>
    </source>
</evidence>
<evidence type="ECO:0000313" key="3">
    <source>
        <dbReference type="EMBL" id="MFC0410659.1"/>
    </source>
</evidence>
<keyword evidence="3" id="KW-0012">Acyltransferase</keyword>
<dbReference type="EC" id="2.3.1.234" evidence="3"/>
<accession>A0ABV6JY56</accession>
<dbReference type="InterPro" id="IPR000905">
    <property type="entry name" value="Gcp-like_dom"/>
</dbReference>
<feature type="domain" description="Gcp-like" evidence="2">
    <location>
        <begin position="123"/>
        <end position="191"/>
    </location>
</feature>
<dbReference type="InterPro" id="IPR022496">
    <property type="entry name" value="T6A_TsaB"/>
</dbReference>
<gene>
    <name evidence="3" type="primary">tsaB</name>
    <name evidence="3" type="ORF">ACFFGY_20610</name>
</gene>